<reference evidence="2 3" key="1">
    <citation type="journal article" date="2019" name="Anaerobe">
        <title>Detection of Robinsoniella peoriensis in multiple bone samples of a trauma patient.</title>
        <authorList>
            <person name="Schrottner P."/>
            <person name="Hartwich K."/>
            <person name="Bunk B."/>
            <person name="Schober I."/>
            <person name="Helbig S."/>
            <person name="Rudolph W.W."/>
            <person name="Gunzer F."/>
        </authorList>
    </citation>
    <scope>NUCLEOTIDE SEQUENCE [LARGE SCALE GENOMIC DNA]</scope>
    <source>
        <strain evidence="2 3">DSM 106044</strain>
    </source>
</reference>
<sequence>MAVILEKFDSSKTAFINPCDFIKPIEHFPEICISTFSNDIIEKFASRDGVEVIAHLYSANGTLPVYKTSYGGVDIAFYLSRVGAPACVAGFEEIVAMGAQKFVLFGCCGVLDDTAVGSKLIVPTSAVRDEGTSYHYAPASFELSAERWTTDVLTSCLDRFGCSYVKGKIWTTDAIYRETPDRIAQRRENGCIGVEMEYASMLAVSQFRNIPFIQFLYGADNLDSDCWEPRDLELYGLSNAEKYMALAFECGLALV</sequence>
<dbReference type="EMBL" id="QGQD01000058">
    <property type="protein sequence ID" value="TLD00145.1"/>
    <property type="molecule type" value="Genomic_DNA"/>
</dbReference>
<dbReference type="InterPro" id="IPR000845">
    <property type="entry name" value="Nucleoside_phosphorylase_d"/>
</dbReference>
<dbReference type="STRING" id="180332.GCA_000797495_03050"/>
<dbReference type="SUPFAM" id="SSF53167">
    <property type="entry name" value="Purine and uridine phosphorylases"/>
    <property type="match status" value="1"/>
</dbReference>
<protein>
    <submittedName>
        <fullName evidence="2">AMP nucleosidase</fullName>
    </submittedName>
</protein>
<evidence type="ECO:0000259" key="1">
    <source>
        <dbReference type="Pfam" id="PF01048"/>
    </source>
</evidence>
<dbReference type="GO" id="GO:0009116">
    <property type="term" value="P:nucleoside metabolic process"/>
    <property type="evidence" value="ECO:0007669"/>
    <property type="project" value="InterPro"/>
</dbReference>
<dbReference type="GO" id="GO:0003824">
    <property type="term" value="F:catalytic activity"/>
    <property type="evidence" value="ECO:0007669"/>
    <property type="project" value="InterPro"/>
</dbReference>
<comment type="caution">
    <text evidence="2">The sequence shown here is derived from an EMBL/GenBank/DDBJ whole genome shotgun (WGS) entry which is preliminary data.</text>
</comment>
<evidence type="ECO:0000313" key="3">
    <source>
        <dbReference type="Proteomes" id="UP000306509"/>
    </source>
</evidence>
<organism evidence="2 3">
    <name type="scientific">Robinsoniella peoriensis</name>
    <dbReference type="NCBI Taxonomy" id="180332"/>
    <lineage>
        <taxon>Bacteria</taxon>
        <taxon>Bacillati</taxon>
        <taxon>Bacillota</taxon>
        <taxon>Clostridia</taxon>
        <taxon>Lachnospirales</taxon>
        <taxon>Lachnospiraceae</taxon>
        <taxon>Robinsoniella</taxon>
    </lineage>
</organism>
<dbReference type="Pfam" id="PF01048">
    <property type="entry name" value="PNP_UDP_1"/>
    <property type="match status" value="1"/>
</dbReference>
<dbReference type="Proteomes" id="UP000306509">
    <property type="component" value="Unassembled WGS sequence"/>
</dbReference>
<dbReference type="AlphaFoldDB" id="A0A4U8Q5M1"/>
<feature type="domain" description="Nucleoside phosphorylase" evidence="1">
    <location>
        <begin position="41"/>
        <end position="233"/>
    </location>
</feature>
<dbReference type="RefSeq" id="WP_138002745.1">
    <property type="nucleotide sequence ID" value="NZ_JBHTNY010000042.1"/>
</dbReference>
<name>A0A4U8Q5M1_9FIRM</name>
<dbReference type="InterPro" id="IPR035994">
    <property type="entry name" value="Nucleoside_phosphorylase_sf"/>
</dbReference>
<proteinExistence type="predicted"/>
<accession>A0A4U8Q5M1</accession>
<keyword evidence="3" id="KW-1185">Reference proteome</keyword>
<evidence type="ECO:0000313" key="2">
    <source>
        <dbReference type="EMBL" id="TLD00145.1"/>
    </source>
</evidence>
<dbReference type="Gene3D" id="3.40.50.1580">
    <property type="entry name" value="Nucleoside phosphorylase domain"/>
    <property type="match status" value="1"/>
</dbReference>
<dbReference type="CDD" id="cd09007">
    <property type="entry name" value="NP-I_spr0068"/>
    <property type="match status" value="1"/>
</dbReference>
<gene>
    <name evidence="2" type="ORF">DSM106044_02984</name>
</gene>